<comment type="caution">
    <text evidence="10">The sequence shown here is derived from an EMBL/GenBank/DDBJ whole genome shotgun (WGS) entry which is preliminary data.</text>
</comment>
<dbReference type="PRINTS" id="PR00338">
    <property type="entry name" value="NUSGTNSCPFCT"/>
</dbReference>
<dbReference type="NCBIfam" id="TIGR00922">
    <property type="entry name" value="nusG"/>
    <property type="match status" value="1"/>
</dbReference>
<dbReference type="RefSeq" id="WP_123662821.1">
    <property type="nucleotide sequence ID" value="NZ_RARA01000024.1"/>
</dbReference>
<dbReference type="GO" id="GO:0006354">
    <property type="term" value="P:DNA-templated transcription elongation"/>
    <property type="evidence" value="ECO:0007669"/>
    <property type="project" value="UniProtKB-UniRule"/>
</dbReference>
<gene>
    <name evidence="5 10" type="primary">nusG</name>
    <name evidence="10" type="ORF">EDM02_02665</name>
</gene>
<dbReference type="InterPro" id="IPR047050">
    <property type="entry name" value="NGN"/>
</dbReference>
<dbReference type="InterPro" id="IPR005824">
    <property type="entry name" value="KOW"/>
</dbReference>
<dbReference type="AlphaFoldDB" id="A0A3N2QCB6"/>
<proteinExistence type="inferred from homology"/>
<dbReference type="PANTHER" id="PTHR30265:SF2">
    <property type="entry name" value="TRANSCRIPTION TERMINATION_ANTITERMINATION PROTEIN NUSG"/>
    <property type="match status" value="1"/>
</dbReference>
<evidence type="ECO:0000256" key="1">
    <source>
        <dbReference type="ARBA" id="ARBA00022472"/>
    </source>
</evidence>
<evidence type="ECO:0000256" key="7">
    <source>
        <dbReference type="RuleBase" id="RU000538"/>
    </source>
</evidence>
<evidence type="ECO:0000256" key="6">
    <source>
        <dbReference type="NCBIfam" id="TIGR00922"/>
    </source>
</evidence>
<dbReference type="CDD" id="cd09891">
    <property type="entry name" value="NGN_Bact_1"/>
    <property type="match status" value="1"/>
</dbReference>
<evidence type="ECO:0000256" key="5">
    <source>
        <dbReference type="HAMAP-Rule" id="MF_00948"/>
    </source>
</evidence>
<dbReference type="CDD" id="cd06091">
    <property type="entry name" value="KOW_NusG"/>
    <property type="match status" value="1"/>
</dbReference>
<protein>
    <recommendedName>
        <fullName evidence="5 6">Transcription termination/antitermination protein NusG</fullName>
    </recommendedName>
</protein>
<organism evidence="10 11">
    <name type="scientific">Candidatus Cardinium hertigii</name>
    <dbReference type="NCBI Taxonomy" id="247481"/>
    <lineage>
        <taxon>Bacteria</taxon>
        <taxon>Pseudomonadati</taxon>
        <taxon>Bacteroidota</taxon>
        <taxon>Cytophagia</taxon>
        <taxon>Cytophagales</taxon>
        <taxon>Amoebophilaceae</taxon>
        <taxon>Candidatus Cardinium</taxon>
    </lineage>
</organism>
<dbReference type="PANTHER" id="PTHR30265">
    <property type="entry name" value="RHO-INTERACTING TRANSCRIPTION TERMINATION FACTOR NUSG"/>
    <property type="match status" value="1"/>
</dbReference>
<dbReference type="Gene3D" id="2.30.30.30">
    <property type="match status" value="1"/>
</dbReference>
<dbReference type="SUPFAM" id="SSF82679">
    <property type="entry name" value="N-utilization substance G protein NusG, N-terminal domain"/>
    <property type="match status" value="1"/>
</dbReference>
<dbReference type="EMBL" id="RARA01000024">
    <property type="protein sequence ID" value="ROT47319.1"/>
    <property type="molecule type" value="Genomic_DNA"/>
</dbReference>
<dbReference type="SMART" id="SM00738">
    <property type="entry name" value="NGN"/>
    <property type="match status" value="1"/>
</dbReference>
<dbReference type="GO" id="GO:0032784">
    <property type="term" value="P:regulation of DNA-templated transcription elongation"/>
    <property type="evidence" value="ECO:0007669"/>
    <property type="project" value="InterPro"/>
</dbReference>
<accession>A0A3N2QCB6</accession>
<dbReference type="InterPro" id="IPR008991">
    <property type="entry name" value="Translation_prot_SH3-like_sf"/>
</dbReference>
<evidence type="ECO:0000256" key="2">
    <source>
        <dbReference type="ARBA" id="ARBA00022814"/>
    </source>
</evidence>
<name>A0A3N2QCB6_9BACT</name>
<dbReference type="InterPro" id="IPR006645">
    <property type="entry name" value="NGN-like_dom"/>
</dbReference>
<dbReference type="GO" id="GO:0031564">
    <property type="term" value="P:transcription antitermination"/>
    <property type="evidence" value="ECO:0007669"/>
    <property type="project" value="UniProtKB-UniRule"/>
</dbReference>
<dbReference type="Pfam" id="PF00467">
    <property type="entry name" value="KOW"/>
    <property type="match status" value="1"/>
</dbReference>
<dbReference type="SUPFAM" id="SSF50104">
    <property type="entry name" value="Translation proteins SH3-like domain"/>
    <property type="match status" value="1"/>
</dbReference>
<keyword evidence="3 5" id="KW-0805">Transcription regulation</keyword>
<keyword evidence="1 5" id="KW-0806">Transcription termination</keyword>
<dbReference type="Gene3D" id="3.30.70.940">
    <property type="entry name" value="NusG, N-terminal domain"/>
    <property type="match status" value="1"/>
</dbReference>
<keyword evidence="2 5" id="KW-0889">Transcription antitermination</keyword>
<evidence type="ECO:0000313" key="10">
    <source>
        <dbReference type="EMBL" id="ROT47319.1"/>
    </source>
</evidence>
<dbReference type="Proteomes" id="UP000270927">
    <property type="component" value="Unassembled WGS sequence"/>
</dbReference>
<evidence type="ECO:0000256" key="4">
    <source>
        <dbReference type="ARBA" id="ARBA00023163"/>
    </source>
</evidence>
<comment type="similarity">
    <text evidence="5 7">Belongs to the NusG family.</text>
</comment>
<evidence type="ECO:0000256" key="3">
    <source>
        <dbReference type="ARBA" id="ARBA00023015"/>
    </source>
</evidence>
<dbReference type="GO" id="GO:0006353">
    <property type="term" value="P:DNA-templated transcription termination"/>
    <property type="evidence" value="ECO:0007669"/>
    <property type="project" value="UniProtKB-UniRule"/>
</dbReference>
<keyword evidence="4 5" id="KW-0804">Transcription</keyword>
<dbReference type="HAMAP" id="MF_00948">
    <property type="entry name" value="NusG"/>
    <property type="match status" value="1"/>
</dbReference>
<keyword evidence="11" id="KW-1185">Reference proteome</keyword>
<feature type="domain" description="NusG-like N-terminal" evidence="8">
    <location>
        <begin position="3"/>
        <end position="117"/>
    </location>
</feature>
<dbReference type="InterPro" id="IPR001062">
    <property type="entry name" value="Transcrpt_antiterm_NusG"/>
</dbReference>
<evidence type="ECO:0000313" key="11">
    <source>
        <dbReference type="Proteomes" id="UP000270927"/>
    </source>
</evidence>
<comment type="function">
    <text evidence="5 7">Participates in transcription elongation, termination and antitermination.</text>
</comment>
<dbReference type="InterPro" id="IPR014722">
    <property type="entry name" value="Rib_uL2_dom2"/>
</dbReference>
<dbReference type="InterPro" id="IPR043425">
    <property type="entry name" value="NusG-like"/>
</dbReference>
<evidence type="ECO:0000259" key="9">
    <source>
        <dbReference type="SMART" id="SM00739"/>
    </source>
</evidence>
<evidence type="ECO:0000259" key="8">
    <source>
        <dbReference type="SMART" id="SM00738"/>
    </source>
</evidence>
<dbReference type="SMART" id="SM00739">
    <property type="entry name" value="KOW"/>
    <property type="match status" value="1"/>
</dbReference>
<dbReference type="GO" id="GO:0005829">
    <property type="term" value="C:cytosol"/>
    <property type="evidence" value="ECO:0007669"/>
    <property type="project" value="TreeGrafter"/>
</dbReference>
<feature type="domain" description="KOW" evidence="9">
    <location>
        <begin position="129"/>
        <end position="156"/>
    </location>
</feature>
<dbReference type="OrthoDB" id="9809075at2"/>
<sequence>MNTLQWYVLKVVSKREEKIKANLQAELIKENLQYAVGEILIPYEKVYEVRAGKKHVKNRNLFPGYILLQADLTNDLFVQLLKNINGALGFLGVRGWGAASPPVPLSQAEVDRIIGKTSDVEPDLKLSTIFTVGEMIEIIDGPFAGFSGKVQEIFEEKKTITVVVKIFDERSTPVELSYTQVKKLF</sequence>
<dbReference type="Pfam" id="PF02357">
    <property type="entry name" value="NusG"/>
    <property type="match status" value="1"/>
</dbReference>
<reference evidence="10 11" key="1">
    <citation type="submission" date="2018-09" db="EMBL/GenBank/DDBJ databases">
        <title>Comparative Genomics of Wolbachia-Cardinium Dual Endosymbiosis in a Plant-Parasitic Nematode.</title>
        <authorList>
            <person name="Brown A.M.V."/>
            <person name="Wasala S.K."/>
            <person name="Howe D.K."/>
            <person name="Peetz A.B."/>
            <person name="Zasada I.A."/>
            <person name="Denver D.R."/>
        </authorList>
    </citation>
    <scope>NUCLEOTIDE SEQUENCE [LARGE SCALE GENOMIC DNA]</scope>
    <source>
        <strain evidence="10 11">Pp_1</strain>
    </source>
</reference>
<dbReference type="InterPro" id="IPR036735">
    <property type="entry name" value="NGN_dom_sf"/>
</dbReference>